<evidence type="ECO:0000259" key="1">
    <source>
        <dbReference type="SMART" id="SM00731"/>
    </source>
</evidence>
<dbReference type="AlphaFoldDB" id="A0A0R1MI06"/>
<feature type="domain" description="SprT-like" evidence="1">
    <location>
        <begin position="4"/>
        <end position="145"/>
    </location>
</feature>
<dbReference type="RefSeq" id="WP_057896837.1">
    <property type="nucleotide sequence ID" value="NZ_AZEH01000039.1"/>
</dbReference>
<dbReference type="InterPro" id="IPR035240">
    <property type="entry name" value="SprT_Zn_ribbon"/>
</dbReference>
<dbReference type="STRING" id="1423777.FD46_GL002037"/>
<organism evidence="2 3">
    <name type="scientific">Liquorilactobacillus oeni DSM 19972</name>
    <dbReference type="NCBI Taxonomy" id="1423777"/>
    <lineage>
        <taxon>Bacteria</taxon>
        <taxon>Bacillati</taxon>
        <taxon>Bacillota</taxon>
        <taxon>Bacilli</taxon>
        <taxon>Lactobacillales</taxon>
        <taxon>Lactobacillaceae</taxon>
        <taxon>Liquorilactobacillus</taxon>
    </lineage>
</organism>
<dbReference type="NCBIfam" id="NF003339">
    <property type="entry name" value="PRK04351.1"/>
    <property type="match status" value="1"/>
</dbReference>
<dbReference type="PATRIC" id="fig|1423777.3.peg.2095"/>
<dbReference type="Pfam" id="PF17283">
    <property type="entry name" value="Zn_ribbon_SprT"/>
    <property type="match status" value="1"/>
</dbReference>
<dbReference type="EMBL" id="AZEH01000039">
    <property type="protein sequence ID" value="KRL04898.1"/>
    <property type="molecule type" value="Genomic_DNA"/>
</dbReference>
<keyword evidence="3" id="KW-1185">Reference proteome</keyword>
<accession>A0A0R1MI06</accession>
<name>A0A0R1MI06_9LACO</name>
<gene>
    <name evidence="2" type="ORF">FD46_GL002037</name>
</gene>
<dbReference type="InterPro" id="IPR006640">
    <property type="entry name" value="SprT-like_domain"/>
</dbReference>
<proteinExistence type="predicted"/>
<dbReference type="OrthoDB" id="9799909at2"/>
<evidence type="ECO:0000313" key="3">
    <source>
        <dbReference type="Proteomes" id="UP000051686"/>
    </source>
</evidence>
<dbReference type="SMART" id="SM00731">
    <property type="entry name" value="SprT"/>
    <property type="match status" value="1"/>
</dbReference>
<dbReference type="Gene3D" id="3.30.2010.10">
    <property type="entry name" value="Metalloproteases ('zincins'), catalytic domain"/>
    <property type="match status" value="1"/>
</dbReference>
<sequence length="159" mass="18956">MTDEQLQRLVEKTSLQFFYRKFTHAAIFNKRLKTTGGRYLLKTHNIEINPQMADKYGQDILIGIIKHELCHYHLHLQHLGYQHRTRCFKELLLQVGGLRYAPAQDTCRLKYTYRCCDCGQQYFRRRRINTTRFVCGRCRGKLALYLKREPKVLASKTEI</sequence>
<reference evidence="2 3" key="1">
    <citation type="journal article" date="2015" name="Genome Announc.">
        <title>Expanding the biotechnology potential of lactobacilli through comparative genomics of 213 strains and associated genera.</title>
        <authorList>
            <person name="Sun Z."/>
            <person name="Harris H.M."/>
            <person name="McCann A."/>
            <person name="Guo C."/>
            <person name="Argimon S."/>
            <person name="Zhang W."/>
            <person name="Yang X."/>
            <person name="Jeffery I.B."/>
            <person name="Cooney J.C."/>
            <person name="Kagawa T.F."/>
            <person name="Liu W."/>
            <person name="Song Y."/>
            <person name="Salvetti E."/>
            <person name="Wrobel A."/>
            <person name="Rasinkangas P."/>
            <person name="Parkhill J."/>
            <person name="Rea M.C."/>
            <person name="O'Sullivan O."/>
            <person name="Ritari J."/>
            <person name="Douillard F.P."/>
            <person name="Paul Ross R."/>
            <person name="Yang R."/>
            <person name="Briner A.E."/>
            <person name="Felis G.E."/>
            <person name="de Vos W.M."/>
            <person name="Barrangou R."/>
            <person name="Klaenhammer T.R."/>
            <person name="Caufield P.W."/>
            <person name="Cui Y."/>
            <person name="Zhang H."/>
            <person name="O'Toole P.W."/>
        </authorList>
    </citation>
    <scope>NUCLEOTIDE SEQUENCE [LARGE SCALE GENOMIC DNA]</scope>
    <source>
        <strain evidence="2 3">DSM 19972</strain>
    </source>
</reference>
<evidence type="ECO:0000313" key="2">
    <source>
        <dbReference type="EMBL" id="KRL04898.1"/>
    </source>
</evidence>
<dbReference type="Proteomes" id="UP000051686">
    <property type="component" value="Unassembled WGS sequence"/>
</dbReference>
<dbReference type="Pfam" id="PF10263">
    <property type="entry name" value="SprT-like"/>
    <property type="match status" value="1"/>
</dbReference>
<protein>
    <recommendedName>
        <fullName evidence="1">SprT-like domain-containing protein</fullName>
    </recommendedName>
</protein>
<comment type="caution">
    <text evidence="2">The sequence shown here is derived from an EMBL/GenBank/DDBJ whole genome shotgun (WGS) entry which is preliminary data.</text>
</comment>
<dbReference type="GO" id="GO:0006950">
    <property type="term" value="P:response to stress"/>
    <property type="evidence" value="ECO:0007669"/>
    <property type="project" value="UniProtKB-ARBA"/>
</dbReference>